<keyword evidence="1" id="KW-0175">Coiled coil</keyword>
<comment type="caution">
    <text evidence="3">The sequence shown here is derived from an EMBL/GenBank/DDBJ whole genome shotgun (WGS) entry which is preliminary data.</text>
</comment>
<keyword evidence="4" id="KW-1185">Reference proteome</keyword>
<name>A0AAV3QBN4_LITER</name>
<protein>
    <submittedName>
        <fullName evidence="3">Uncharacterized protein</fullName>
    </submittedName>
</protein>
<reference evidence="3 4" key="1">
    <citation type="submission" date="2024-01" db="EMBL/GenBank/DDBJ databases">
        <title>The complete chloroplast genome sequence of Lithospermum erythrorhizon: insights into the phylogenetic relationship among Boraginaceae species and the maternal lineages of purple gromwells.</title>
        <authorList>
            <person name="Okada T."/>
            <person name="Watanabe K."/>
        </authorList>
    </citation>
    <scope>NUCLEOTIDE SEQUENCE [LARGE SCALE GENOMIC DNA]</scope>
</reference>
<feature type="region of interest" description="Disordered" evidence="2">
    <location>
        <begin position="95"/>
        <end position="119"/>
    </location>
</feature>
<feature type="coiled-coil region" evidence="1">
    <location>
        <begin position="165"/>
        <end position="192"/>
    </location>
</feature>
<organism evidence="3 4">
    <name type="scientific">Lithospermum erythrorhizon</name>
    <name type="common">Purple gromwell</name>
    <name type="synonym">Lithospermum officinale var. erythrorhizon</name>
    <dbReference type="NCBI Taxonomy" id="34254"/>
    <lineage>
        <taxon>Eukaryota</taxon>
        <taxon>Viridiplantae</taxon>
        <taxon>Streptophyta</taxon>
        <taxon>Embryophyta</taxon>
        <taxon>Tracheophyta</taxon>
        <taxon>Spermatophyta</taxon>
        <taxon>Magnoliopsida</taxon>
        <taxon>eudicotyledons</taxon>
        <taxon>Gunneridae</taxon>
        <taxon>Pentapetalae</taxon>
        <taxon>asterids</taxon>
        <taxon>lamiids</taxon>
        <taxon>Boraginales</taxon>
        <taxon>Boraginaceae</taxon>
        <taxon>Boraginoideae</taxon>
        <taxon>Lithospermeae</taxon>
        <taxon>Lithospermum</taxon>
    </lineage>
</organism>
<dbReference type="AlphaFoldDB" id="A0AAV3QBN4"/>
<evidence type="ECO:0000313" key="4">
    <source>
        <dbReference type="Proteomes" id="UP001454036"/>
    </source>
</evidence>
<evidence type="ECO:0000313" key="3">
    <source>
        <dbReference type="EMBL" id="GAA0161018.1"/>
    </source>
</evidence>
<evidence type="ECO:0000256" key="1">
    <source>
        <dbReference type="SAM" id="Coils"/>
    </source>
</evidence>
<dbReference type="Proteomes" id="UP001454036">
    <property type="component" value="Unassembled WGS sequence"/>
</dbReference>
<proteinExistence type="predicted"/>
<feature type="compositionally biased region" description="Basic and acidic residues" evidence="2">
    <location>
        <begin position="104"/>
        <end position="119"/>
    </location>
</feature>
<gene>
    <name evidence="3" type="ORF">LIER_17435</name>
</gene>
<dbReference type="EMBL" id="BAABME010004059">
    <property type="protein sequence ID" value="GAA0161018.1"/>
    <property type="molecule type" value="Genomic_DNA"/>
</dbReference>
<accession>A0AAV3QBN4</accession>
<sequence length="257" mass="28793">MTGDWVPLFRRARVVMKSSKVPGVSAVSVVQPAVAQTSSVSVKRSAPNETRPKLFSKRQKSIAHKLSRYDILDLTKDLPSSALLDKEVPIETHVCDPSASNSLPEERSDSAPKAKTGKEYASIKDHLQVHGALTRHLIKTMNASYEIAHRVDLLEDEHGEACEKERALQLQVKDLKEENERLKVASTIAIKEKKEATAQTLAKIRKHDALQARFSRLEGEHFDISQKLERLQLVHNQTTTKVGELEQRAKIDEEALP</sequence>
<evidence type="ECO:0000256" key="2">
    <source>
        <dbReference type="SAM" id="MobiDB-lite"/>
    </source>
</evidence>